<name>A0A1Y2FNB3_PROLT</name>
<keyword evidence="2 4" id="KW-0833">Ubl conjugation pathway</keyword>
<dbReference type="PROSITE" id="PS00183">
    <property type="entry name" value="UBC_1"/>
    <property type="match status" value="1"/>
</dbReference>
<comment type="similarity">
    <text evidence="4">Belongs to the ubiquitin-conjugating enzyme family.</text>
</comment>
<dbReference type="STRING" id="56484.A0A1Y2FNB3"/>
<protein>
    <submittedName>
        <fullName evidence="6">Putative UBC11 protein</fullName>
    </submittedName>
</protein>
<evidence type="ECO:0000256" key="2">
    <source>
        <dbReference type="ARBA" id="ARBA00022786"/>
    </source>
</evidence>
<evidence type="ECO:0000256" key="3">
    <source>
        <dbReference type="PROSITE-ProRule" id="PRU10133"/>
    </source>
</evidence>
<dbReference type="RefSeq" id="XP_040726963.1">
    <property type="nucleotide sequence ID" value="XM_040870981.1"/>
</dbReference>
<dbReference type="InterPro" id="IPR023313">
    <property type="entry name" value="UBQ-conjugating_AS"/>
</dbReference>
<dbReference type="Gene3D" id="3.10.110.10">
    <property type="entry name" value="Ubiquitin Conjugating Enzyme"/>
    <property type="match status" value="1"/>
</dbReference>
<dbReference type="CDD" id="cd23790">
    <property type="entry name" value="UBCc_UBE2A_2B"/>
    <property type="match status" value="1"/>
</dbReference>
<accession>A0A1Y2FNB3</accession>
<dbReference type="GO" id="GO:0061650">
    <property type="term" value="F:ubiquitin-like protein conjugating enzyme activity"/>
    <property type="evidence" value="ECO:0007669"/>
    <property type="project" value="UniProtKB-ARBA"/>
</dbReference>
<proteinExistence type="inferred from homology"/>
<evidence type="ECO:0000256" key="1">
    <source>
        <dbReference type="ARBA" id="ARBA00022679"/>
    </source>
</evidence>
<evidence type="ECO:0000256" key="4">
    <source>
        <dbReference type="RuleBase" id="RU362109"/>
    </source>
</evidence>
<dbReference type="GeneID" id="63787580"/>
<keyword evidence="4" id="KW-0547">Nucleotide-binding</keyword>
<dbReference type="GO" id="GO:0005524">
    <property type="term" value="F:ATP binding"/>
    <property type="evidence" value="ECO:0007669"/>
    <property type="project" value="UniProtKB-UniRule"/>
</dbReference>
<feature type="active site" description="Glycyl thioester intermediate" evidence="3">
    <location>
        <position position="73"/>
    </location>
</feature>
<evidence type="ECO:0000259" key="5">
    <source>
        <dbReference type="PROSITE" id="PS50127"/>
    </source>
</evidence>
<dbReference type="PANTHER" id="PTHR24067">
    <property type="entry name" value="UBIQUITIN-CONJUGATING ENZYME E2"/>
    <property type="match status" value="1"/>
</dbReference>
<organism evidence="6 7">
    <name type="scientific">Protomyces lactucae-debilis</name>
    <dbReference type="NCBI Taxonomy" id="2754530"/>
    <lineage>
        <taxon>Eukaryota</taxon>
        <taxon>Fungi</taxon>
        <taxon>Dikarya</taxon>
        <taxon>Ascomycota</taxon>
        <taxon>Taphrinomycotina</taxon>
        <taxon>Taphrinomycetes</taxon>
        <taxon>Taphrinales</taxon>
        <taxon>Protomycetaceae</taxon>
        <taxon>Protomyces</taxon>
    </lineage>
</organism>
<dbReference type="EMBL" id="MCFI01000004">
    <property type="protein sequence ID" value="ORY85481.1"/>
    <property type="molecule type" value="Genomic_DNA"/>
</dbReference>
<dbReference type="AlphaFoldDB" id="A0A1Y2FNB3"/>
<dbReference type="OrthoDB" id="9984419at2759"/>
<sequence>MQQDPPAGVSASPVADNVMYWNAVIIGPGETPFEDGTFKLVMQFDEQYPNKPPTVKFVSRMFHPNVYTSGDLCLDILQNRWSPTYDVAAILTSVQSLLNDPNVNSPANAEAANAYRDDKKAYVRKVKETVEASWAE</sequence>
<comment type="caution">
    <text evidence="6">The sequence shown here is derived from an EMBL/GenBank/DDBJ whole genome shotgun (WGS) entry which is preliminary data.</text>
</comment>
<dbReference type="OMA" id="DHKSQYI"/>
<feature type="domain" description="UBC core" evidence="5">
    <location>
        <begin position="1"/>
        <end position="135"/>
    </location>
</feature>
<keyword evidence="4" id="KW-0067">ATP-binding</keyword>
<evidence type="ECO:0000313" key="7">
    <source>
        <dbReference type="Proteomes" id="UP000193685"/>
    </source>
</evidence>
<dbReference type="InterPro" id="IPR016135">
    <property type="entry name" value="UBQ-conjugating_enzyme/RWD"/>
</dbReference>
<dbReference type="SMART" id="SM00212">
    <property type="entry name" value="UBCc"/>
    <property type="match status" value="1"/>
</dbReference>
<dbReference type="SUPFAM" id="SSF54495">
    <property type="entry name" value="UBC-like"/>
    <property type="match status" value="1"/>
</dbReference>
<keyword evidence="7" id="KW-1185">Reference proteome</keyword>
<reference evidence="6 7" key="1">
    <citation type="submission" date="2016-07" db="EMBL/GenBank/DDBJ databases">
        <title>Pervasive Adenine N6-methylation of Active Genes in Fungi.</title>
        <authorList>
            <consortium name="DOE Joint Genome Institute"/>
            <person name="Mondo S.J."/>
            <person name="Dannebaum R.O."/>
            <person name="Kuo R.C."/>
            <person name="Labutti K."/>
            <person name="Haridas S."/>
            <person name="Kuo A."/>
            <person name="Salamov A."/>
            <person name="Ahrendt S.R."/>
            <person name="Lipzen A."/>
            <person name="Sullivan W."/>
            <person name="Andreopoulos W.B."/>
            <person name="Clum A."/>
            <person name="Lindquist E."/>
            <person name="Daum C."/>
            <person name="Ramamoorthy G.K."/>
            <person name="Gryganskyi A."/>
            <person name="Culley D."/>
            <person name="Magnuson J.K."/>
            <person name="James T.Y."/>
            <person name="O'Malley M.A."/>
            <person name="Stajich J.E."/>
            <person name="Spatafora J.W."/>
            <person name="Visel A."/>
            <person name="Grigoriev I.V."/>
        </authorList>
    </citation>
    <scope>NUCLEOTIDE SEQUENCE [LARGE SCALE GENOMIC DNA]</scope>
    <source>
        <strain evidence="6 7">12-1054</strain>
    </source>
</reference>
<dbReference type="Pfam" id="PF00179">
    <property type="entry name" value="UQ_con"/>
    <property type="match status" value="1"/>
</dbReference>
<dbReference type="Proteomes" id="UP000193685">
    <property type="component" value="Unassembled WGS sequence"/>
</dbReference>
<evidence type="ECO:0000313" key="6">
    <source>
        <dbReference type="EMBL" id="ORY85481.1"/>
    </source>
</evidence>
<dbReference type="InterPro" id="IPR050113">
    <property type="entry name" value="Ub_conjugating_enzyme"/>
</dbReference>
<gene>
    <name evidence="6" type="ORF">BCR37DRAFT_391260</name>
</gene>
<dbReference type="InterPro" id="IPR000608">
    <property type="entry name" value="UBC"/>
</dbReference>
<dbReference type="PROSITE" id="PS50127">
    <property type="entry name" value="UBC_2"/>
    <property type="match status" value="1"/>
</dbReference>
<keyword evidence="1" id="KW-0808">Transferase</keyword>